<dbReference type="InterPro" id="IPR056291">
    <property type="entry name" value="MORN_DRC7"/>
</dbReference>
<keyword evidence="10" id="KW-0206">Cytoskeleton</keyword>
<evidence type="ECO:0000256" key="2">
    <source>
        <dbReference type="ARBA" id="ARBA00010738"/>
    </source>
</evidence>
<evidence type="ECO:0000313" key="20">
    <source>
        <dbReference type="RefSeq" id="XP_040927546.1"/>
    </source>
</evidence>
<dbReference type="GO" id="GO:0030154">
    <property type="term" value="P:cell differentiation"/>
    <property type="evidence" value="ECO:0007669"/>
    <property type="project" value="UniProtKB-KW"/>
</dbReference>
<dbReference type="InterPro" id="IPR033551">
    <property type="entry name" value="DRC7/lobo"/>
</dbReference>
<evidence type="ECO:0000313" key="18">
    <source>
        <dbReference type="Proteomes" id="UP000515150"/>
    </source>
</evidence>
<dbReference type="KEGG" id="bspl:114859199"/>
<dbReference type="PANTHER" id="PTHR35249">
    <property type="entry name" value="DYNEIN REGULATORY COMPLEX SUBUNIT 7"/>
    <property type="match status" value="1"/>
</dbReference>
<dbReference type="Pfam" id="PF24671">
    <property type="entry name" value="DRC7_C"/>
    <property type="match status" value="1"/>
</dbReference>
<dbReference type="GO" id="GO:0007283">
    <property type="term" value="P:spermatogenesis"/>
    <property type="evidence" value="ECO:0007669"/>
    <property type="project" value="UniProtKB-KW"/>
</dbReference>
<evidence type="ECO:0000259" key="17">
    <source>
        <dbReference type="Pfam" id="PF24671"/>
    </source>
</evidence>
<reference evidence="19 20" key="1">
    <citation type="submission" date="2025-04" db="UniProtKB">
        <authorList>
            <consortium name="RefSeq"/>
        </authorList>
    </citation>
    <scope>IDENTIFICATION</scope>
</reference>
<dbReference type="InterPro" id="IPR056290">
    <property type="entry name" value="CEPT76/DRC7_peptidase-like_dom"/>
</dbReference>
<evidence type="ECO:0000256" key="3">
    <source>
        <dbReference type="ARBA" id="ARBA00021303"/>
    </source>
</evidence>
<sequence length="818" mass="95476">METVLEEWSSDTETKREEEELSLRNMRVSVLVDSSPESYRTNSPEEVRLLAIVDSFQRQYSHLYPDRTPLLLCPVNECGVKKFVCTTLRATPSAFPELLSWQGCAAFVADFLCLELLQPPAEVPRHMSSSTLVLQTQRATCFESATLLCSLLLGAHYDAYCVSGYAVKQMCLLDQSLQDCPLLDTKSEISEQQENESTVSPSTELKSRFLIQQEKKKQEAEAELLKQKLQEETQQQTEDPLQGLRVHCWILVLSGSRSIQENFFIDPLTGSSYSTSDDKFLGIESVWNNLNYYVNMQDCSTGCADMRFDLEDDRMWEPVLFGATSKKQLILDVIKKKEKTLTQKMTRDEEEEDEEPRVFKMPRAWLDHITISKKDLETRWPKGHKVTQYRKAKLEKFAPYLRADGLVTQLTTYTDSDCAEVATVKKWFQHRSDHLEQKELDLAHGFTTDRFRPGRSFSLLVHRYKTSEFQHDMDFSTTHVDNLVRREVSTHQMTEVFEGRPDFLYYRHVVFDPHMQFSDTVDSVDPNDQTVQKVVERFHRNRSKAANEDVEERVFLVAQRRVEVTYHLEDHRFIPSKRSFIKPEPSTEEKKEEDFVPAMVSSFQVEPSEKPPRTLALYHMLQALVKAENQALLQISKSIKEVRDIMVCREQEQSHITLPYSCWTTTAAAGARKQREEMENLDVEEQRWLQEKKDDILAPHLIRLGSAGTLRAEEARQVYRACLAEYQERLVEKADLIQKRYEMETLELQKMQEWYQKNQLNISDEQKKQYENDCVEKLLQIHVAKERLDLHKEQAHYKFKNFNQKLKQDPRLVAHLLS</sequence>
<dbReference type="Pfam" id="PF24656">
    <property type="entry name" value="CEPT76_peptidase"/>
    <property type="match status" value="1"/>
</dbReference>
<feature type="domain" description="CEP76/DRC7 peptidase-like" evidence="15">
    <location>
        <begin position="247"/>
        <end position="318"/>
    </location>
</feature>
<feature type="domain" description="Dynein regulatory complex subunit 7 MORN" evidence="16">
    <location>
        <begin position="381"/>
        <end position="659"/>
    </location>
</feature>
<dbReference type="GeneID" id="114859199"/>
<feature type="domain" description="Dynein regulatory complex subunit 7 C-terminal" evidence="17">
    <location>
        <begin position="709"/>
        <end position="816"/>
    </location>
</feature>
<evidence type="ECO:0000256" key="4">
    <source>
        <dbReference type="ARBA" id="ARBA00022490"/>
    </source>
</evidence>
<evidence type="ECO:0000313" key="21">
    <source>
        <dbReference type="RefSeq" id="XP_040927547.1"/>
    </source>
</evidence>
<comment type="subcellular location">
    <subcellularLocation>
        <location evidence="1">Cytoplasm</location>
        <location evidence="1">Cytoskeleton</location>
        <location evidence="1">Flagellum axoneme</location>
    </subcellularLocation>
</comment>
<keyword evidence="7" id="KW-0744">Spermatogenesis</keyword>
<evidence type="ECO:0000256" key="6">
    <source>
        <dbReference type="ARBA" id="ARBA00022846"/>
    </source>
</evidence>
<evidence type="ECO:0000256" key="7">
    <source>
        <dbReference type="ARBA" id="ARBA00022871"/>
    </source>
</evidence>
<proteinExistence type="inferred from homology"/>
<accession>A0A6P7N4Z4</accession>
<evidence type="ECO:0000256" key="9">
    <source>
        <dbReference type="ARBA" id="ARBA00023069"/>
    </source>
</evidence>
<organism evidence="18 19">
    <name type="scientific">Betta splendens</name>
    <name type="common">Siamese fighting fish</name>
    <dbReference type="NCBI Taxonomy" id="158456"/>
    <lineage>
        <taxon>Eukaryota</taxon>
        <taxon>Metazoa</taxon>
        <taxon>Chordata</taxon>
        <taxon>Craniata</taxon>
        <taxon>Vertebrata</taxon>
        <taxon>Euteleostomi</taxon>
        <taxon>Actinopterygii</taxon>
        <taxon>Neopterygii</taxon>
        <taxon>Teleostei</taxon>
        <taxon>Neoteleostei</taxon>
        <taxon>Acanthomorphata</taxon>
        <taxon>Anabantaria</taxon>
        <taxon>Anabantiformes</taxon>
        <taxon>Anabantoidei</taxon>
        <taxon>Osphronemidae</taxon>
        <taxon>Betta</taxon>
    </lineage>
</organism>
<keyword evidence="6" id="KW-0282">Flagellum</keyword>
<dbReference type="AlphaFoldDB" id="A0A6P7N4Z4"/>
<dbReference type="Pfam" id="PF24667">
    <property type="entry name" value="MORN_DRC7"/>
    <property type="match status" value="1"/>
</dbReference>
<dbReference type="GeneTree" id="ENSGT00940000166641"/>
<dbReference type="InterPro" id="IPR038765">
    <property type="entry name" value="Papain-like_cys_pep_sf"/>
</dbReference>
<evidence type="ECO:0000259" key="16">
    <source>
        <dbReference type="Pfam" id="PF24667"/>
    </source>
</evidence>
<evidence type="ECO:0000313" key="19">
    <source>
        <dbReference type="RefSeq" id="XP_029012983.1"/>
    </source>
</evidence>
<evidence type="ECO:0000256" key="5">
    <source>
        <dbReference type="ARBA" id="ARBA00022782"/>
    </source>
</evidence>
<keyword evidence="18" id="KW-1185">Reference proteome</keyword>
<keyword evidence="9" id="KW-0969">Cilium</keyword>
<dbReference type="GO" id="GO:0030317">
    <property type="term" value="P:flagellated sperm motility"/>
    <property type="evidence" value="ECO:0007669"/>
    <property type="project" value="TreeGrafter"/>
</dbReference>
<keyword evidence="5" id="KW-0221">Differentiation</keyword>
<keyword evidence="4" id="KW-0963">Cytoplasm</keyword>
<feature type="coiled-coil region" evidence="14">
    <location>
        <begin position="208"/>
        <end position="239"/>
    </location>
</feature>
<dbReference type="InterPro" id="IPR056292">
    <property type="entry name" value="DRC7_C"/>
</dbReference>
<dbReference type="SUPFAM" id="SSF54001">
    <property type="entry name" value="Cysteine proteinases"/>
    <property type="match status" value="1"/>
</dbReference>
<name>A0A6P7N4Z4_BETSP</name>
<evidence type="ECO:0000256" key="1">
    <source>
        <dbReference type="ARBA" id="ARBA00004611"/>
    </source>
</evidence>
<dbReference type="RefSeq" id="XP_040927546.1">
    <property type="nucleotide sequence ID" value="XM_041071612.2"/>
</dbReference>
<dbReference type="RefSeq" id="XP_040927547.1">
    <property type="nucleotide sequence ID" value="XM_041071613.2"/>
</dbReference>
<gene>
    <name evidence="19 20 21" type="primary">ccdc135</name>
</gene>
<dbReference type="PANTHER" id="PTHR35249:SF2">
    <property type="entry name" value="DYNEIN REGULATORY COMPLEX SUBUNIT 7"/>
    <property type="match status" value="1"/>
</dbReference>
<evidence type="ECO:0000256" key="10">
    <source>
        <dbReference type="ARBA" id="ARBA00023212"/>
    </source>
</evidence>
<evidence type="ECO:0000256" key="11">
    <source>
        <dbReference type="ARBA" id="ARBA00023273"/>
    </source>
</evidence>
<dbReference type="RefSeq" id="XP_029012983.1">
    <property type="nucleotide sequence ID" value="XM_029157150.3"/>
</dbReference>
<keyword evidence="8 14" id="KW-0175">Coiled coil</keyword>
<evidence type="ECO:0000256" key="14">
    <source>
        <dbReference type="SAM" id="Coils"/>
    </source>
</evidence>
<evidence type="ECO:0000256" key="13">
    <source>
        <dbReference type="ARBA" id="ARBA00031733"/>
    </source>
</evidence>
<comment type="similarity">
    <text evidence="2">Belongs to the DRC7 family.</text>
</comment>
<evidence type="ECO:0000256" key="12">
    <source>
        <dbReference type="ARBA" id="ARBA00031627"/>
    </source>
</evidence>
<protein>
    <recommendedName>
        <fullName evidence="3">Dynein regulatory complex subunit 7</fullName>
    </recommendedName>
    <alternativeName>
        <fullName evidence="12">Coiled-coil domain-containing protein 135</fullName>
    </alternativeName>
    <alternativeName>
        <fullName evidence="13">Coiled-coil domain-containing protein lobo homolog</fullName>
    </alternativeName>
</protein>
<evidence type="ECO:0000256" key="8">
    <source>
        <dbReference type="ARBA" id="ARBA00023054"/>
    </source>
</evidence>
<dbReference type="OrthoDB" id="10262874at2759"/>
<dbReference type="CTD" id="555782"/>
<dbReference type="GO" id="GO:0031514">
    <property type="term" value="C:motile cilium"/>
    <property type="evidence" value="ECO:0007669"/>
    <property type="project" value="TreeGrafter"/>
</dbReference>
<dbReference type="Proteomes" id="UP000515150">
    <property type="component" value="Chromosome 7"/>
</dbReference>
<evidence type="ECO:0000259" key="15">
    <source>
        <dbReference type="Pfam" id="PF24656"/>
    </source>
</evidence>
<keyword evidence="11" id="KW-0966">Cell projection</keyword>